<keyword evidence="2" id="KW-1185">Reference proteome</keyword>
<dbReference type="AlphaFoldDB" id="A0AAN9SDC5"/>
<sequence>MCIEEGCGIGGWHGGGLVVEVEVQWWCGRKGFSKDVQDLSFMYSKGTLDGFESKELLLFSFAALLFGEQD</sequence>
<organism evidence="1 2">
    <name type="scientific">Psophocarpus tetragonolobus</name>
    <name type="common">Winged bean</name>
    <name type="synonym">Dolichos tetragonolobus</name>
    <dbReference type="NCBI Taxonomy" id="3891"/>
    <lineage>
        <taxon>Eukaryota</taxon>
        <taxon>Viridiplantae</taxon>
        <taxon>Streptophyta</taxon>
        <taxon>Embryophyta</taxon>
        <taxon>Tracheophyta</taxon>
        <taxon>Spermatophyta</taxon>
        <taxon>Magnoliopsida</taxon>
        <taxon>eudicotyledons</taxon>
        <taxon>Gunneridae</taxon>
        <taxon>Pentapetalae</taxon>
        <taxon>rosids</taxon>
        <taxon>fabids</taxon>
        <taxon>Fabales</taxon>
        <taxon>Fabaceae</taxon>
        <taxon>Papilionoideae</taxon>
        <taxon>50 kb inversion clade</taxon>
        <taxon>NPAAA clade</taxon>
        <taxon>indigoferoid/millettioid clade</taxon>
        <taxon>Phaseoleae</taxon>
        <taxon>Psophocarpus</taxon>
    </lineage>
</organism>
<reference evidence="1 2" key="1">
    <citation type="submission" date="2024-01" db="EMBL/GenBank/DDBJ databases">
        <title>The genomes of 5 underutilized Papilionoideae crops provide insights into root nodulation and disease resistanc.</title>
        <authorList>
            <person name="Jiang F."/>
        </authorList>
    </citation>
    <scope>NUCLEOTIDE SEQUENCE [LARGE SCALE GENOMIC DNA]</scope>
    <source>
        <strain evidence="1">DUOXIRENSHENG_FW03</strain>
        <tissue evidence="1">Leaves</tissue>
    </source>
</reference>
<comment type="caution">
    <text evidence="1">The sequence shown here is derived from an EMBL/GenBank/DDBJ whole genome shotgun (WGS) entry which is preliminary data.</text>
</comment>
<protein>
    <submittedName>
        <fullName evidence="1">Uncharacterized protein</fullName>
    </submittedName>
</protein>
<dbReference type="Proteomes" id="UP001386955">
    <property type="component" value="Unassembled WGS sequence"/>
</dbReference>
<evidence type="ECO:0000313" key="2">
    <source>
        <dbReference type="Proteomes" id="UP001386955"/>
    </source>
</evidence>
<name>A0AAN9SDC5_PSOTE</name>
<proteinExistence type="predicted"/>
<evidence type="ECO:0000313" key="1">
    <source>
        <dbReference type="EMBL" id="KAK7393005.1"/>
    </source>
</evidence>
<dbReference type="EMBL" id="JAYMYS010000005">
    <property type="protein sequence ID" value="KAK7393005.1"/>
    <property type="molecule type" value="Genomic_DNA"/>
</dbReference>
<gene>
    <name evidence="1" type="ORF">VNO78_21455</name>
</gene>
<accession>A0AAN9SDC5</accession>